<comment type="caution">
    <text evidence="2">The sequence shown here is derived from an EMBL/GenBank/DDBJ whole genome shotgun (WGS) entry which is preliminary data.</text>
</comment>
<evidence type="ECO:0000256" key="1">
    <source>
        <dbReference type="SAM" id="Phobius"/>
    </source>
</evidence>
<evidence type="ECO:0000313" key="3">
    <source>
        <dbReference type="Proteomes" id="UP000011519"/>
    </source>
</evidence>
<feature type="transmembrane region" description="Helical" evidence="1">
    <location>
        <begin position="98"/>
        <end position="117"/>
    </location>
</feature>
<dbReference type="Proteomes" id="UP000011519">
    <property type="component" value="Unassembled WGS sequence"/>
</dbReference>
<keyword evidence="1" id="KW-1133">Transmembrane helix</keyword>
<gene>
    <name evidence="2" type="ORF">C483_13775</name>
</gene>
<accession>L9ZRR9</accession>
<protein>
    <submittedName>
        <fullName evidence="2">Uncharacterized protein</fullName>
    </submittedName>
</protein>
<dbReference type="EMBL" id="AOIM01000037">
    <property type="protein sequence ID" value="ELY89024.1"/>
    <property type="molecule type" value="Genomic_DNA"/>
</dbReference>
<dbReference type="OrthoDB" id="168077at2157"/>
<dbReference type="AlphaFoldDB" id="L9ZRR9"/>
<keyword evidence="3" id="KW-1185">Reference proteome</keyword>
<dbReference type="RefSeq" id="WP_006653923.1">
    <property type="nucleotide sequence ID" value="NZ_AOIM01000037.1"/>
</dbReference>
<feature type="transmembrane region" description="Helical" evidence="1">
    <location>
        <begin position="74"/>
        <end position="92"/>
    </location>
</feature>
<dbReference type="PATRIC" id="fig|1227493.4.peg.2767"/>
<dbReference type="STRING" id="1227493.C483_13775"/>
<sequence length="131" mass="14325">MPDAVVRLDVPIVDAMALLGASSVAVVGGALFDTILGVSPVWLGVSLYALFLCHRLVLAVERRTGKMYRADNRYFHEAVSVLVWAPVVYGCIESSRQILGTSVVWLSIGLYASYLLYRLVVAVERDTYSTA</sequence>
<name>L9ZRR9_9EURY</name>
<proteinExistence type="predicted"/>
<keyword evidence="1" id="KW-0472">Membrane</keyword>
<keyword evidence="1" id="KW-0812">Transmembrane</keyword>
<feature type="transmembrane region" description="Helical" evidence="1">
    <location>
        <begin position="38"/>
        <end position="58"/>
    </location>
</feature>
<organism evidence="2 3">
    <name type="scientific">Natrialba hulunbeirensis JCM 10989</name>
    <dbReference type="NCBI Taxonomy" id="1227493"/>
    <lineage>
        <taxon>Archaea</taxon>
        <taxon>Methanobacteriati</taxon>
        <taxon>Methanobacteriota</taxon>
        <taxon>Stenosarchaea group</taxon>
        <taxon>Halobacteria</taxon>
        <taxon>Halobacteriales</taxon>
        <taxon>Natrialbaceae</taxon>
        <taxon>Natrialba</taxon>
    </lineage>
</organism>
<evidence type="ECO:0000313" key="2">
    <source>
        <dbReference type="EMBL" id="ELY89024.1"/>
    </source>
</evidence>
<feature type="transmembrane region" description="Helical" evidence="1">
    <location>
        <begin position="12"/>
        <end position="32"/>
    </location>
</feature>
<reference evidence="2 3" key="1">
    <citation type="journal article" date="2014" name="PLoS Genet.">
        <title>Phylogenetically driven sequencing of extremely halophilic archaea reveals strategies for static and dynamic osmo-response.</title>
        <authorList>
            <person name="Becker E.A."/>
            <person name="Seitzer P.M."/>
            <person name="Tritt A."/>
            <person name="Larsen D."/>
            <person name="Krusor M."/>
            <person name="Yao A.I."/>
            <person name="Wu D."/>
            <person name="Madern D."/>
            <person name="Eisen J.A."/>
            <person name="Darling A.E."/>
            <person name="Facciotti M.T."/>
        </authorList>
    </citation>
    <scope>NUCLEOTIDE SEQUENCE [LARGE SCALE GENOMIC DNA]</scope>
    <source>
        <strain evidence="2 3">JCM 10989</strain>
    </source>
</reference>